<evidence type="ECO:0000313" key="3">
    <source>
        <dbReference type="Proteomes" id="UP000240493"/>
    </source>
</evidence>
<evidence type="ECO:0000313" key="2">
    <source>
        <dbReference type="EMBL" id="PTB47122.1"/>
    </source>
</evidence>
<sequence>MEKHRAIIAIPESSRPLGDSVPRASAVLANQTPLPSFDVAHHGWDASNVSTAKCDLCHKQRCGTLQKCRVCKLSICQECCVAGRLQNDRRHAIDATAVSWDVPPNTRKRKNRAQGNSHDSPTAVKRRRVANSTKRGHEQWAAGDSTETSISSTADNSPAARYTPVPEIEIKEQISGIEYDHGSPMEPQLSAVPASHYSSACCTQYADSVSSKYPAQDARGKVSPGQRRRPLIEESGNSHGRDWLPHDNRTYPVAFNPNLISGYPVSTTSRPSQDSTSRPTLPPISFLAPEKHWHHHHRQQQPTEVLRTSLDFVGRLQDLRHHQKQPANTREMWPQSDYVSSLGIRLADAARMKQMSSSPSIPLDRCLRDEIQNEWNSHSFVATDRDAGRRYRHILAAAYFASTCLGLSPQLNAAREWLREKECDLREMGYEPTGSMPLMNFLQEIGVWYLRQVQR</sequence>
<organism evidence="2 3">
    <name type="scientific">Trichoderma asperellum (strain ATCC 204424 / CBS 433.97 / NBRC 101777)</name>
    <dbReference type="NCBI Taxonomy" id="1042311"/>
    <lineage>
        <taxon>Eukaryota</taxon>
        <taxon>Fungi</taxon>
        <taxon>Dikarya</taxon>
        <taxon>Ascomycota</taxon>
        <taxon>Pezizomycotina</taxon>
        <taxon>Sordariomycetes</taxon>
        <taxon>Hypocreomycetidae</taxon>
        <taxon>Hypocreales</taxon>
        <taxon>Hypocreaceae</taxon>
        <taxon>Trichoderma</taxon>
    </lineage>
</organism>
<feature type="compositionally biased region" description="Polar residues" evidence="1">
    <location>
        <begin position="145"/>
        <end position="156"/>
    </location>
</feature>
<dbReference type="AlphaFoldDB" id="A0A2T3ZQN1"/>
<accession>A0A2T3ZQN1</accession>
<feature type="region of interest" description="Disordered" evidence="1">
    <location>
        <begin position="98"/>
        <end position="165"/>
    </location>
</feature>
<dbReference type="EMBL" id="KZ679256">
    <property type="protein sequence ID" value="PTB47122.1"/>
    <property type="molecule type" value="Genomic_DNA"/>
</dbReference>
<gene>
    <name evidence="2" type="ORF">M441DRAFT_127805</name>
</gene>
<keyword evidence="3" id="KW-1185">Reference proteome</keyword>
<proteinExistence type="predicted"/>
<evidence type="ECO:0000256" key="1">
    <source>
        <dbReference type="SAM" id="MobiDB-lite"/>
    </source>
</evidence>
<reference evidence="2 3" key="1">
    <citation type="submission" date="2016-07" db="EMBL/GenBank/DDBJ databases">
        <title>Multiple horizontal gene transfer events from other fungi enriched the ability of initially mycotrophic Trichoderma (Ascomycota) to feed on dead plant biomass.</title>
        <authorList>
            <consortium name="DOE Joint Genome Institute"/>
            <person name="Aerts A."/>
            <person name="Atanasova L."/>
            <person name="Chenthamara K."/>
            <person name="Zhang J."/>
            <person name="Grujic M."/>
            <person name="Henrissat B."/>
            <person name="Kuo A."/>
            <person name="Salamov A."/>
            <person name="Lipzen A."/>
            <person name="Labutti K."/>
            <person name="Barry K."/>
            <person name="Miao Y."/>
            <person name="Rahimi M.J."/>
            <person name="Shen Q."/>
            <person name="Grigoriev I.V."/>
            <person name="Kubicek C.P."/>
            <person name="Druzhinina I.S."/>
        </authorList>
    </citation>
    <scope>NUCLEOTIDE SEQUENCE [LARGE SCALE GENOMIC DNA]</scope>
    <source>
        <strain evidence="2 3">CBS 433.97</strain>
    </source>
</reference>
<feature type="region of interest" description="Disordered" evidence="1">
    <location>
        <begin position="213"/>
        <end position="245"/>
    </location>
</feature>
<feature type="compositionally biased region" description="Polar residues" evidence="1">
    <location>
        <begin position="264"/>
        <end position="279"/>
    </location>
</feature>
<dbReference type="OrthoDB" id="5145552at2759"/>
<name>A0A2T3ZQN1_TRIA4</name>
<dbReference type="Proteomes" id="UP000240493">
    <property type="component" value="Unassembled WGS sequence"/>
</dbReference>
<feature type="region of interest" description="Disordered" evidence="1">
    <location>
        <begin position="260"/>
        <end position="285"/>
    </location>
</feature>
<protein>
    <submittedName>
        <fullName evidence="2">Uncharacterized protein</fullName>
    </submittedName>
</protein>